<dbReference type="GO" id="GO:0003677">
    <property type="term" value="F:DNA binding"/>
    <property type="evidence" value="ECO:0007669"/>
    <property type="project" value="UniProtKB-KW"/>
</dbReference>
<dbReference type="InterPro" id="IPR003871">
    <property type="entry name" value="RFA1B/D_OB_1st"/>
</dbReference>
<protein>
    <recommendedName>
        <fullName evidence="8">Replication protein A 70 kDa DNA-binding subunit B/D first OB fold domain-containing protein</fullName>
    </recommendedName>
</protein>
<evidence type="ECO:0000256" key="3">
    <source>
        <dbReference type="ARBA" id="ARBA00023125"/>
    </source>
</evidence>
<keyword evidence="7" id="KW-0732">Signal</keyword>
<gene>
    <name evidence="9" type="ORF">Ahy_A01g001564</name>
</gene>
<name>A0A445ENY9_ARAHY</name>
<dbReference type="AlphaFoldDB" id="A0A445ENY9"/>
<dbReference type="CDD" id="cd04480">
    <property type="entry name" value="RPA1_DBD_A_like"/>
    <property type="match status" value="1"/>
</dbReference>
<organism evidence="9 10">
    <name type="scientific">Arachis hypogaea</name>
    <name type="common">Peanut</name>
    <dbReference type="NCBI Taxonomy" id="3818"/>
    <lineage>
        <taxon>Eukaryota</taxon>
        <taxon>Viridiplantae</taxon>
        <taxon>Streptophyta</taxon>
        <taxon>Embryophyta</taxon>
        <taxon>Tracheophyta</taxon>
        <taxon>Spermatophyta</taxon>
        <taxon>Magnoliopsida</taxon>
        <taxon>eudicotyledons</taxon>
        <taxon>Gunneridae</taxon>
        <taxon>Pentapetalae</taxon>
        <taxon>rosids</taxon>
        <taxon>fabids</taxon>
        <taxon>Fabales</taxon>
        <taxon>Fabaceae</taxon>
        <taxon>Papilionoideae</taxon>
        <taxon>50 kb inversion clade</taxon>
        <taxon>dalbergioids sensu lato</taxon>
        <taxon>Dalbergieae</taxon>
        <taxon>Pterocarpus clade</taxon>
        <taxon>Arachis</taxon>
    </lineage>
</organism>
<dbReference type="GO" id="GO:0005634">
    <property type="term" value="C:nucleus"/>
    <property type="evidence" value="ECO:0007669"/>
    <property type="project" value="UniProtKB-SubCell"/>
</dbReference>
<feature type="domain" description="Replication protein A 70 kDa DNA-binding subunit B/D first OB fold" evidence="8">
    <location>
        <begin position="293"/>
        <end position="397"/>
    </location>
</feature>
<dbReference type="Pfam" id="PF02721">
    <property type="entry name" value="DUF223"/>
    <property type="match status" value="1"/>
</dbReference>
<keyword evidence="4" id="KW-0804">Transcription</keyword>
<evidence type="ECO:0000256" key="4">
    <source>
        <dbReference type="ARBA" id="ARBA00023163"/>
    </source>
</evidence>
<evidence type="ECO:0000313" key="9">
    <source>
        <dbReference type="EMBL" id="RYR77091.1"/>
    </source>
</evidence>
<keyword evidence="2" id="KW-0805">Transcription regulation</keyword>
<keyword evidence="5" id="KW-0539">Nucleus</keyword>
<comment type="caution">
    <text evidence="9">The sequence shown here is derived from an EMBL/GenBank/DDBJ whole genome shotgun (WGS) entry which is preliminary data.</text>
</comment>
<reference evidence="9 10" key="1">
    <citation type="submission" date="2019-01" db="EMBL/GenBank/DDBJ databases">
        <title>Sequencing of cultivated peanut Arachis hypogaea provides insights into genome evolution and oil improvement.</title>
        <authorList>
            <person name="Chen X."/>
        </authorList>
    </citation>
    <scope>NUCLEOTIDE SEQUENCE [LARGE SCALE GENOMIC DNA]</scope>
    <source>
        <strain evidence="10">cv. Fuhuasheng</strain>
        <tissue evidence="9">Leaves</tissue>
    </source>
</reference>
<dbReference type="Proteomes" id="UP000289738">
    <property type="component" value="Chromosome A01"/>
</dbReference>
<evidence type="ECO:0000256" key="5">
    <source>
        <dbReference type="ARBA" id="ARBA00023242"/>
    </source>
</evidence>
<dbReference type="EMBL" id="SDMP01000001">
    <property type="protein sequence ID" value="RYR77091.1"/>
    <property type="molecule type" value="Genomic_DNA"/>
</dbReference>
<proteinExistence type="predicted"/>
<dbReference type="InterPro" id="IPR012340">
    <property type="entry name" value="NA-bd_OB-fold"/>
</dbReference>
<evidence type="ECO:0000256" key="7">
    <source>
        <dbReference type="SAM" id="SignalP"/>
    </source>
</evidence>
<feature type="chain" id="PRO_5019514354" description="Replication protein A 70 kDa DNA-binding subunit B/D first OB fold domain-containing protein" evidence="7">
    <location>
        <begin position="23"/>
        <end position="822"/>
    </location>
</feature>
<evidence type="ECO:0000256" key="2">
    <source>
        <dbReference type="ARBA" id="ARBA00023015"/>
    </source>
</evidence>
<dbReference type="CDD" id="cd04481">
    <property type="entry name" value="RPA1_DBD_B_like"/>
    <property type="match status" value="1"/>
</dbReference>
<keyword evidence="6" id="KW-0472">Membrane</keyword>
<dbReference type="InterPro" id="IPR015300">
    <property type="entry name" value="DNA-bd_pseudobarrel_sf"/>
</dbReference>
<keyword evidence="3" id="KW-0238">DNA-binding</keyword>
<evidence type="ECO:0000313" key="10">
    <source>
        <dbReference type="Proteomes" id="UP000289738"/>
    </source>
</evidence>
<feature type="signal peptide" evidence="7">
    <location>
        <begin position="1"/>
        <end position="22"/>
    </location>
</feature>
<sequence>MLLHKTPTLCLIVAGFPQLINAYTINGRCWFFMAYVGDAEFLMFHVLEVNARLPDVEVSSMYPIAVHDLLGNACSNVAACFVPALSQDEDFLLPHSIHSNLPSVIYPVGDTYTIQFASTIQNLSMLSFLLDIYLAFTTDNDAKPLYYRAFASMLAHYSNFCPGSLHSLLPNREAPFDAFLFCLFWFLVLHVYMYVTLPISFVQRAFGIKPDQVDVVDDAGVCYKVHVCSKPSRSRECYFAKGWRPFSQHHMLRTRSAIRLMVYSFKNWRLLHSYFHLVLLGSPNPVHQMDQNFDSVKDLSLNSEKNWCIKVRILRMWKVPAYEKSYSQPSIELVVIDKDGTRIHCFIRAVHYRLFEPILEEGKVFVVGNFAMDSNTQKYRPTKHSMRIIFKRDTLVSGVDDMDIPIESFDFVATKEILSSVRDDLHLISMHSHIVGLLSAKSELIPFQNRNRKSHYMKIELDDLSGSERLSCTLWENYVSDLVNFLDANEATKFIIVLQFAKMKFYNGVMTITNTNYTTRLMVNADLEVVKKFRKRLIRLGSKHSTSVEVIGQVVRHSPSEDFLSLTPYATIHQIKETLEKSTFVTCGTITDIDRDHAWWYKACRHCTQGLEALTDQFYCPKCDVYSSVFAPRLVVPHAVLVYCCVNSLDSETLAFLFLGCWIRFLNLGSVRVGDDSDTATFVLFENCAVKFLGLSAAEIRTRPLARLLLFVFLNALLSQHHLFQDALQKLTTAADLRSGDLDGAGSILGVPGFTTTPSPRSAAAPGDGAAHMITRTPVKRVCIRSGDDCSSRATPSASKSLLPAFESCIPGNATDPDAGDI</sequence>
<evidence type="ECO:0000259" key="8">
    <source>
        <dbReference type="Pfam" id="PF02721"/>
    </source>
</evidence>
<keyword evidence="6" id="KW-0812">Transmembrane</keyword>
<keyword evidence="10" id="KW-1185">Reference proteome</keyword>
<accession>A0A445ENY9</accession>
<dbReference type="PANTHER" id="PTHR47165">
    <property type="entry name" value="OS03G0429900 PROTEIN"/>
    <property type="match status" value="1"/>
</dbReference>
<dbReference type="Gene3D" id="2.40.50.140">
    <property type="entry name" value="Nucleic acid-binding proteins"/>
    <property type="match status" value="3"/>
</dbReference>
<keyword evidence="6" id="KW-1133">Transmembrane helix</keyword>
<dbReference type="SUPFAM" id="SSF50249">
    <property type="entry name" value="Nucleic acid-binding proteins"/>
    <property type="match status" value="3"/>
</dbReference>
<dbReference type="PANTHER" id="PTHR47165:SF4">
    <property type="entry name" value="OS03G0429900 PROTEIN"/>
    <property type="match status" value="1"/>
</dbReference>
<comment type="subcellular location">
    <subcellularLocation>
        <location evidence="1">Nucleus</location>
    </subcellularLocation>
</comment>
<dbReference type="SUPFAM" id="SSF101936">
    <property type="entry name" value="DNA-binding pseudobarrel domain"/>
    <property type="match status" value="1"/>
</dbReference>
<evidence type="ECO:0000256" key="1">
    <source>
        <dbReference type="ARBA" id="ARBA00004123"/>
    </source>
</evidence>
<feature type="transmembrane region" description="Helical" evidence="6">
    <location>
        <begin position="178"/>
        <end position="202"/>
    </location>
</feature>
<evidence type="ECO:0000256" key="6">
    <source>
        <dbReference type="SAM" id="Phobius"/>
    </source>
</evidence>